<gene>
    <name evidence="2" type="ORF">SAMN05421799_101279</name>
</gene>
<evidence type="ECO:0000259" key="1">
    <source>
        <dbReference type="Pfam" id="PF01883"/>
    </source>
</evidence>
<protein>
    <submittedName>
        <fullName evidence="2">Metal-sulfur cluster biosynthetic enzyme</fullName>
    </submittedName>
</protein>
<dbReference type="Proteomes" id="UP000186156">
    <property type="component" value="Unassembled WGS sequence"/>
</dbReference>
<dbReference type="AlphaFoldDB" id="A0A1N7K0E4"/>
<name>A0A1N7K0E4_9BACL</name>
<dbReference type="Pfam" id="PF01883">
    <property type="entry name" value="FeS_assembly_P"/>
    <property type="match status" value="1"/>
</dbReference>
<dbReference type="InterPro" id="IPR034904">
    <property type="entry name" value="FSCA_dom_sf"/>
</dbReference>
<dbReference type="SUPFAM" id="SSF117916">
    <property type="entry name" value="Fe-S cluster assembly (FSCA) domain-like"/>
    <property type="match status" value="1"/>
</dbReference>
<reference evidence="3" key="1">
    <citation type="submission" date="2017-01" db="EMBL/GenBank/DDBJ databases">
        <authorList>
            <person name="Varghese N."/>
            <person name="Submissions S."/>
        </authorList>
    </citation>
    <scope>NUCLEOTIDE SEQUENCE [LARGE SCALE GENOMIC DNA]</scope>
    <source>
        <strain evidence="3">DSM 16176</strain>
    </source>
</reference>
<sequence length="100" mass="11161">MIDMQEVEANLREVCDPELGLNVVDLGLIYRMEEPEEGKLVIEMTMTTPGCPAHDSLAAAVEWAAARAFGVADIEVRVVWNPPWTPERISPEARRVLGWT</sequence>
<dbReference type="EMBL" id="FTOO01000001">
    <property type="protein sequence ID" value="SIS55048.1"/>
    <property type="molecule type" value="Genomic_DNA"/>
</dbReference>
<dbReference type="InterPro" id="IPR052339">
    <property type="entry name" value="Fe-S_Maturation_MIP18"/>
</dbReference>
<dbReference type="PANTHER" id="PTHR42831:SF1">
    <property type="entry name" value="FE-S PROTEIN MATURATION AUXILIARY FACTOR YITW"/>
    <property type="match status" value="1"/>
</dbReference>
<dbReference type="Gene3D" id="3.30.300.130">
    <property type="entry name" value="Fe-S cluster assembly (FSCA)"/>
    <property type="match status" value="1"/>
</dbReference>
<proteinExistence type="predicted"/>
<dbReference type="STRING" id="252246.SAMN05421799_101279"/>
<dbReference type="PANTHER" id="PTHR42831">
    <property type="entry name" value="FE-S PROTEIN MATURATION AUXILIARY FACTOR YITW"/>
    <property type="match status" value="1"/>
</dbReference>
<feature type="domain" description="MIP18 family-like" evidence="1">
    <location>
        <begin position="5"/>
        <end position="76"/>
    </location>
</feature>
<evidence type="ECO:0000313" key="3">
    <source>
        <dbReference type="Proteomes" id="UP000186156"/>
    </source>
</evidence>
<evidence type="ECO:0000313" key="2">
    <source>
        <dbReference type="EMBL" id="SIS55048.1"/>
    </source>
</evidence>
<keyword evidence="3" id="KW-1185">Reference proteome</keyword>
<organism evidence="2 3">
    <name type="scientific">Alicyclobacillus vulcanalis</name>
    <dbReference type="NCBI Taxonomy" id="252246"/>
    <lineage>
        <taxon>Bacteria</taxon>
        <taxon>Bacillati</taxon>
        <taxon>Bacillota</taxon>
        <taxon>Bacilli</taxon>
        <taxon>Bacillales</taxon>
        <taxon>Alicyclobacillaceae</taxon>
        <taxon>Alicyclobacillus</taxon>
    </lineage>
</organism>
<accession>A0A1N7K0E4</accession>
<dbReference type="InterPro" id="IPR002744">
    <property type="entry name" value="MIP18-like"/>
</dbReference>